<sequence>MQEFVARSVAFGTFKNVQIGSPSGAGSPPTNTANTRNTAQQSSSTLSTRKIGDWQEVVDPEGANAWKGTP</sequence>
<evidence type="ECO:0000256" key="1">
    <source>
        <dbReference type="SAM" id="MobiDB-lite"/>
    </source>
</evidence>
<gene>
    <name evidence="2" type="ORF">BAGA_21090</name>
</gene>
<reference evidence="2 3" key="1">
    <citation type="submission" date="2014-06" db="EMBL/GenBank/DDBJ databases">
        <title>Draft genome sequence of Bacillus gaemokensis JCM 15801 (MCCC 1A00707).</title>
        <authorList>
            <person name="Lai Q."/>
            <person name="Liu Y."/>
            <person name="Shao Z."/>
        </authorList>
    </citation>
    <scope>NUCLEOTIDE SEQUENCE [LARGE SCALE GENOMIC DNA]</scope>
    <source>
        <strain evidence="2 3">JCM 15801</strain>
    </source>
</reference>
<proteinExistence type="predicted"/>
<feature type="compositionally biased region" description="Low complexity" evidence="1">
    <location>
        <begin position="30"/>
        <end position="39"/>
    </location>
</feature>
<dbReference type="Proteomes" id="UP000027778">
    <property type="component" value="Unassembled WGS sequence"/>
</dbReference>
<keyword evidence="3" id="KW-1185">Reference proteome</keyword>
<evidence type="ECO:0000313" key="2">
    <source>
        <dbReference type="EMBL" id="KEK24782.1"/>
    </source>
</evidence>
<keyword evidence="2" id="KW-0946">Virion</keyword>
<accession>A0A073KEA1</accession>
<organism evidence="2 3">
    <name type="scientific">Bacillus gaemokensis</name>
    <dbReference type="NCBI Taxonomy" id="574375"/>
    <lineage>
        <taxon>Bacteria</taxon>
        <taxon>Bacillati</taxon>
        <taxon>Bacillota</taxon>
        <taxon>Bacilli</taxon>
        <taxon>Bacillales</taxon>
        <taxon>Bacillaceae</taxon>
        <taxon>Bacillus</taxon>
        <taxon>Bacillus cereus group</taxon>
    </lineage>
</organism>
<evidence type="ECO:0000313" key="3">
    <source>
        <dbReference type="Proteomes" id="UP000027778"/>
    </source>
</evidence>
<feature type="region of interest" description="Disordered" evidence="1">
    <location>
        <begin position="16"/>
        <end position="70"/>
    </location>
</feature>
<name>A0A073KEA1_9BACI</name>
<keyword evidence="2" id="KW-0167">Capsid protein</keyword>
<dbReference type="EMBL" id="JOTM01000004">
    <property type="protein sequence ID" value="KEK24782.1"/>
    <property type="molecule type" value="Genomic_DNA"/>
</dbReference>
<dbReference type="AlphaFoldDB" id="A0A073KEA1"/>
<protein>
    <submittedName>
        <fullName evidence="2">Spore coat protein</fullName>
    </submittedName>
</protein>
<feature type="non-terminal residue" evidence="2">
    <location>
        <position position="70"/>
    </location>
</feature>
<comment type="caution">
    <text evidence="2">The sequence shown here is derived from an EMBL/GenBank/DDBJ whole genome shotgun (WGS) entry which is preliminary data.</text>
</comment>